<dbReference type="AlphaFoldDB" id="A0A073IAZ6"/>
<dbReference type="Proteomes" id="UP000053232">
    <property type="component" value="Unassembled WGS sequence"/>
</dbReference>
<protein>
    <submittedName>
        <fullName evidence="1">Uncharacterized protein</fullName>
    </submittedName>
</protein>
<evidence type="ECO:0000313" key="1">
    <source>
        <dbReference type="EMBL" id="KEJ82542.1"/>
    </source>
</evidence>
<accession>A0A073IAZ6</accession>
<sequence>MKIAMLQTVLGCQPWCMNQLISSNALPQDQVLDKSETVLQNTSFASENIKDCSTGMKQKQLQAQFISFKQLSLSEEETKKQAITDTSKVYDHNSSVSQVEDQNEIDVELKSLPGLKEGLDSGSSNASEGFMTKVQIEPEGITNTSDKNIGQELPINIEPTDDFIKTHQRRKQKQKMKTPDNQIQVVNDKKEQQDVPAITSRYGIITGKRTQAPQIKLKESLKRLKE</sequence>
<proteinExistence type="predicted"/>
<keyword evidence="2" id="KW-1185">Reference proteome</keyword>
<gene>
    <name evidence="1" type="ORF">OXYTRIMIC_565</name>
</gene>
<name>A0A073IAZ6_9SPIT</name>
<comment type="caution">
    <text evidence="1">The sequence shown here is derived from an EMBL/GenBank/DDBJ whole genome shotgun (WGS) entry which is preliminary data.</text>
</comment>
<reference evidence="2" key="1">
    <citation type="journal article" date="2014" name="Cell">
        <title>The Architecture of a Scrambled Genome Reveals Massive Levels of Genomic Rearrangement during Development.</title>
        <authorList>
            <person name="Chen X."/>
            <person name="Bracht J.R."/>
            <person name="Goldman A.D."/>
            <person name="Dolzhenko E."/>
            <person name="Clay D.M."/>
            <person name="Swart E.C."/>
            <person name="Perlman D.H."/>
            <person name="Doak T.G."/>
            <person name="Stuart A."/>
            <person name="Amemiya C.T."/>
            <person name="Sebra R.P."/>
            <person name="Landweber L.F."/>
        </authorList>
    </citation>
    <scope>NUCLEOTIDE SEQUENCE [LARGE SCALE GENOMIC DNA]</scope>
    <source>
        <strain evidence="2">JRB310</strain>
    </source>
</reference>
<dbReference type="EMBL" id="ARYC01017384">
    <property type="protein sequence ID" value="KEJ82542.1"/>
    <property type="molecule type" value="Genomic_DNA"/>
</dbReference>
<evidence type="ECO:0000313" key="2">
    <source>
        <dbReference type="Proteomes" id="UP000053232"/>
    </source>
</evidence>
<organism evidence="1 2">
    <name type="scientific">Oxytricha trifallax</name>
    <dbReference type="NCBI Taxonomy" id="1172189"/>
    <lineage>
        <taxon>Eukaryota</taxon>
        <taxon>Sar</taxon>
        <taxon>Alveolata</taxon>
        <taxon>Ciliophora</taxon>
        <taxon>Intramacronucleata</taxon>
        <taxon>Spirotrichea</taxon>
        <taxon>Stichotrichia</taxon>
        <taxon>Sporadotrichida</taxon>
        <taxon>Oxytrichidae</taxon>
        <taxon>Oxytrichinae</taxon>
        <taxon>Oxytricha</taxon>
    </lineage>
</organism>